<dbReference type="GO" id="GO:0005886">
    <property type="term" value="C:plasma membrane"/>
    <property type="evidence" value="ECO:0007669"/>
    <property type="project" value="UniProtKB-SubCell"/>
</dbReference>
<accession>D6Z3Z2</accession>
<feature type="transmembrane region" description="Helical" evidence="7">
    <location>
        <begin position="243"/>
        <end position="267"/>
    </location>
</feature>
<dbReference type="InterPro" id="IPR035906">
    <property type="entry name" value="MetI-like_sf"/>
</dbReference>
<dbReference type="EMBL" id="CP001940">
    <property type="protein sequence ID" value="ADH86267.1"/>
    <property type="molecule type" value="Genomic_DNA"/>
</dbReference>
<evidence type="ECO:0000256" key="4">
    <source>
        <dbReference type="ARBA" id="ARBA00022692"/>
    </source>
</evidence>
<dbReference type="AlphaFoldDB" id="D6Z3Z2"/>
<dbReference type="STRING" id="589865.DaAHT2_1572"/>
<evidence type="ECO:0000313" key="10">
    <source>
        <dbReference type="Proteomes" id="UP000001508"/>
    </source>
</evidence>
<evidence type="ECO:0000259" key="8">
    <source>
        <dbReference type="PROSITE" id="PS50928"/>
    </source>
</evidence>
<name>D6Z3Z2_DESAT</name>
<feature type="transmembrane region" description="Helical" evidence="7">
    <location>
        <begin position="194"/>
        <end position="219"/>
    </location>
</feature>
<dbReference type="GO" id="GO:0055085">
    <property type="term" value="P:transmembrane transport"/>
    <property type="evidence" value="ECO:0007669"/>
    <property type="project" value="InterPro"/>
</dbReference>
<evidence type="ECO:0000256" key="2">
    <source>
        <dbReference type="ARBA" id="ARBA00022448"/>
    </source>
</evidence>
<dbReference type="FunCoup" id="D6Z3Z2">
    <property type="interactions" value="290"/>
</dbReference>
<evidence type="ECO:0000256" key="6">
    <source>
        <dbReference type="ARBA" id="ARBA00023136"/>
    </source>
</evidence>
<evidence type="ECO:0000256" key="3">
    <source>
        <dbReference type="ARBA" id="ARBA00022475"/>
    </source>
</evidence>
<comment type="similarity">
    <text evidence="7">Belongs to the binding-protein-dependent transport system permease family.</text>
</comment>
<feature type="transmembrane region" description="Helical" evidence="7">
    <location>
        <begin position="138"/>
        <end position="156"/>
    </location>
</feature>
<gene>
    <name evidence="9" type="ordered locus">DaAHT2_1572</name>
</gene>
<feature type="transmembrane region" description="Helical" evidence="7">
    <location>
        <begin position="12"/>
        <end position="36"/>
    </location>
</feature>
<keyword evidence="6 7" id="KW-0472">Membrane</keyword>
<dbReference type="PROSITE" id="PS50928">
    <property type="entry name" value="ABC_TM1"/>
    <property type="match status" value="1"/>
</dbReference>
<organism evidence="9 10">
    <name type="scientific">Desulfurivibrio alkaliphilus (strain DSM 19089 / UNIQEM U267 / AHT2)</name>
    <dbReference type="NCBI Taxonomy" id="589865"/>
    <lineage>
        <taxon>Bacteria</taxon>
        <taxon>Pseudomonadati</taxon>
        <taxon>Thermodesulfobacteriota</taxon>
        <taxon>Desulfobulbia</taxon>
        <taxon>Desulfobulbales</taxon>
        <taxon>Desulfobulbaceae</taxon>
        <taxon>Desulfurivibrio</taxon>
    </lineage>
</organism>
<dbReference type="KEGG" id="dak:DaAHT2_1572"/>
<evidence type="ECO:0000256" key="7">
    <source>
        <dbReference type="RuleBase" id="RU363032"/>
    </source>
</evidence>
<keyword evidence="3" id="KW-1003">Cell membrane</keyword>
<dbReference type="PANTHER" id="PTHR43386:SF1">
    <property type="entry name" value="D,D-DIPEPTIDE TRANSPORT SYSTEM PERMEASE PROTEIN DDPC-RELATED"/>
    <property type="match status" value="1"/>
</dbReference>
<keyword evidence="10" id="KW-1185">Reference proteome</keyword>
<evidence type="ECO:0000313" key="9">
    <source>
        <dbReference type="EMBL" id="ADH86267.1"/>
    </source>
</evidence>
<dbReference type="CDD" id="cd06261">
    <property type="entry name" value="TM_PBP2"/>
    <property type="match status" value="1"/>
</dbReference>
<feature type="domain" description="ABC transmembrane type-1" evidence="8">
    <location>
        <begin position="74"/>
        <end position="264"/>
    </location>
</feature>
<keyword evidence="5 7" id="KW-1133">Transmembrane helix</keyword>
<feature type="transmembrane region" description="Helical" evidence="7">
    <location>
        <begin position="78"/>
        <end position="101"/>
    </location>
</feature>
<protein>
    <submittedName>
        <fullName evidence="9">Binding-protein-dependent transport systems inner membrane component</fullName>
    </submittedName>
</protein>
<dbReference type="Proteomes" id="UP000001508">
    <property type="component" value="Chromosome"/>
</dbReference>
<dbReference type="HOGENOM" id="CLU_028518_8_0_7"/>
<dbReference type="SUPFAM" id="SSF161098">
    <property type="entry name" value="MetI-like"/>
    <property type="match status" value="1"/>
</dbReference>
<keyword evidence="4 7" id="KW-0812">Transmembrane</keyword>
<dbReference type="InterPro" id="IPR000515">
    <property type="entry name" value="MetI-like"/>
</dbReference>
<dbReference type="PANTHER" id="PTHR43386">
    <property type="entry name" value="OLIGOPEPTIDE TRANSPORT SYSTEM PERMEASE PROTEIN APPC"/>
    <property type="match status" value="1"/>
</dbReference>
<keyword evidence="2 7" id="KW-0813">Transport</keyword>
<dbReference type="OrthoDB" id="9783218at2"/>
<reference evidence="10" key="1">
    <citation type="submission" date="2010-02" db="EMBL/GenBank/DDBJ databases">
        <title>Complete sequence of Desulfurivibrio alkaliphilus AHT2.</title>
        <authorList>
            <consortium name="US DOE Joint Genome Institute"/>
            <person name="Pitluck S."/>
            <person name="Chertkov O."/>
            <person name="Detter J.C."/>
            <person name="Han C."/>
            <person name="Tapia R."/>
            <person name="Larimer F."/>
            <person name="Land M."/>
            <person name="Hauser L."/>
            <person name="Kyrpides N."/>
            <person name="Mikhailova N."/>
            <person name="Sorokin D.Y."/>
            <person name="Muyzer G."/>
            <person name="Woyke T."/>
        </authorList>
    </citation>
    <scope>NUCLEOTIDE SEQUENCE [LARGE SCALE GENOMIC DNA]</scope>
    <source>
        <strain evidence="10">DSM 19089 / UNIQEM U267 / AHT2</strain>
    </source>
</reference>
<evidence type="ECO:0000256" key="1">
    <source>
        <dbReference type="ARBA" id="ARBA00004651"/>
    </source>
</evidence>
<dbReference type="InterPro" id="IPR050366">
    <property type="entry name" value="BP-dependent_transpt_permease"/>
</dbReference>
<dbReference type="Gene3D" id="1.10.3720.10">
    <property type="entry name" value="MetI-like"/>
    <property type="match status" value="1"/>
</dbReference>
<dbReference type="eggNOG" id="COG1173">
    <property type="taxonomic scope" value="Bacteria"/>
</dbReference>
<dbReference type="Pfam" id="PF00528">
    <property type="entry name" value="BPD_transp_1"/>
    <property type="match status" value="1"/>
</dbReference>
<dbReference type="InParanoid" id="D6Z3Z2"/>
<evidence type="ECO:0000256" key="5">
    <source>
        <dbReference type="ARBA" id="ARBA00022989"/>
    </source>
</evidence>
<feature type="transmembrane region" description="Helical" evidence="7">
    <location>
        <begin position="113"/>
        <end position="132"/>
    </location>
</feature>
<dbReference type="RefSeq" id="WP_013163794.1">
    <property type="nucleotide sequence ID" value="NC_014216.1"/>
</dbReference>
<comment type="subcellular location">
    <subcellularLocation>
        <location evidence="1 7">Cell membrane</location>
        <topology evidence="1 7">Multi-pass membrane protein</topology>
    </subcellularLocation>
</comment>
<sequence>MHLNLYRRLRGDPWFVLGAGLALALGLLLLASPWLIRHDPYAMDFVPLSAPSAQHWLGVNDGGMDIWAELLTGFGNTLIFGLFTGLLGLGLGVAVGLSCAWFRGLYDLCLMRLADLLLAIPAVLVLILLAAYLRPSAWLLALVLALMAWPTSARVIRAQALTLQERSHLLAARQMGGSSFYLLGRHLLPELFPLYLIGFAALVRMAVFMEASLSFLGLFDPGRKSLGMMVGRALPYYYLEIGWYWLLPPVLLLTMLLLSITLLAVSLEKIFDPRLKEHW</sequence>
<proteinExistence type="inferred from homology"/>